<organism evidence="3 4">
    <name type="scientific">Pseudooceanicola pacificus</name>
    <dbReference type="NCBI Taxonomy" id="2676438"/>
    <lineage>
        <taxon>Bacteria</taxon>
        <taxon>Pseudomonadati</taxon>
        <taxon>Pseudomonadota</taxon>
        <taxon>Alphaproteobacteria</taxon>
        <taxon>Rhodobacterales</taxon>
        <taxon>Paracoccaceae</taxon>
        <taxon>Pseudooceanicola</taxon>
    </lineage>
</organism>
<name>A0A844W8X8_9RHOB</name>
<accession>A0A844W8X8</accession>
<feature type="compositionally biased region" description="Acidic residues" evidence="1">
    <location>
        <begin position="8"/>
        <end position="17"/>
    </location>
</feature>
<proteinExistence type="predicted"/>
<evidence type="ECO:0000259" key="2">
    <source>
        <dbReference type="Pfam" id="PF04577"/>
    </source>
</evidence>
<evidence type="ECO:0000313" key="4">
    <source>
        <dbReference type="Proteomes" id="UP000443843"/>
    </source>
</evidence>
<comment type="caution">
    <text evidence="3">The sequence shown here is derived from an EMBL/GenBank/DDBJ whole genome shotgun (WGS) entry which is preliminary data.</text>
</comment>
<dbReference type="Proteomes" id="UP000443843">
    <property type="component" value="Unassembled WGS sequence"/>
</dbReference>
<keyword evidence="4" id="KW-1185">Reference proteome</keyword>
<protein>
    <submittedName>
        <fullName evidence="3">DUF563 domain-containing protein</fullName>
    </submittedName>
</protein>
<dbReference type="AlphaFoldDB" id="A0A844W8X8"/>
<dbReference type="Pfam" id="PF04577">
    <property type="entry name" value="Glyco_transf_61"/>
    <property type="match status" value="1"/>
</dbReference>
<evidence type="ECO:0000313" key="3">
    <source>
        <dbReference type="EMBL" id="MWB79605.1"/>
    </source>
</evidence>
<evidence type="ECO:0000256" key="1">
    <source>
        <dbReference type="SAM" id="MobiDB-lite"/>
    </source>
</evidence>
<sequence>MNTHSPAEAEDQDEDSGGSDLHLSEPDNPLGRPMPGGGWSESITELRDAYVVPPVESSFVQAAGLLAGDGSYCPQGALWRKWRPLTTEPAMPEGELPVLKGKWLWGGVLWAHFGHFLAESTTRLWALDKLGEAEGILYIPKRPAVGEEVRGFQLDFIRQMGTDLPVKVASEPMRVEHLVVPGPGFGLGEIIAGTQSYRDAIHARYGSDIPAEGGPKIYISRSLLGVQRGGLVGEERLEELLTAEGYEIYHPQKFSMAEQVARYKAATHVIAAEGSALHLFAMVARPDQKVAVVLRRQSSASNYIEQHLASFGGSEPLPVQALRRIWMPEGTKAKRMGLGELDFPAVEKLLAEGGFVSGTAGWPDMRKVEVRRLLGKRAGNLRPMNQRKKAQGGAAED</sequence>
<dbReference type="EMBL" id="WNXQ01000012">
    <property type="protein sequence ID" value="MWB79605.1"/>
    <property type="molecule type" value="Genomic_DNA"/>
</dbReference>
<feature type="region of interest" description="Disordered" evidence="1">
    <location>
        <begin position="376"/>
        <end position="397"/>
    </location>
</feature>
<dbReference type="InterPro" id="IPR049625">
    <property type="entry name" value="Glyco_transf_61_cat"/>
</dbReference>
<reference evidence="3 4" key="1">
    <citation type="submission" date="2019-11" db="EMBL/GenBank/DDBJ databases">
        <title>Pseudooceanicola pacifica sp. nov., isolated from deep-sea sediment of the Pacific Ocean.</title>
        <authorList>
            <person name="Lyu L."/>
        </authorList>
    </citation>
    <scope>NUCLEOTIDE SEQUENCE [LARGE SCALE GENOMIC DNA]</scope>
    <source>
        <strain evidence="3 4">216_PA32_1</strain>
    </source>
</reference>
<feature type="region of interest" description="Disordered" evidence="1">
    <location>
        <begin position="1"/>
        <end position="38"/>
    </location>
</feature>
<feature type="domain" description="Glycosyltransferase 61 catalytic" evidence="2">
    <location>
        <begin position="113"/>
        <end position="282"/>
    </location>
</feature>
<dbReference type="GO" id="GO:0016757">
    <property type="term" value="F:glycosyltransferase activity"/>
    <property type="evidence" value="ECO:0007669"/>
    <property type="project" value="InterPro"/>
</dbReference>
<gene>
    <name evidence="3" type="ORF">GLS40_16345</name>
</gene>
<dbReference type="RefSeq" id="WP_160383727.1">
    <property type="nucleotide sequence ID" value="NZ_WNXQ01000012.1"/>
</dbReference>